<dbReference type="EC" id="2.7.11.1" evidence="2"/>
<keyword evidence="7" id="KW-0067">ATP-binding</keyword>
<dbReference type="OrthoDB" id="248923at2759"/>
<dbReference type="CDD" id="cd01093">
    <property type="entry name" value="CRIB_PAK_like"/>
    <property type="match status" value="1"/>
</dbReference>
<comment type="catalytic activity">
    <reaction evidence="9">
        <text>L-seryl-[protein] + ATP = O-phospho-L-seryl-[protein] + ADP + H(+)</text>
        <dbReference type="Rhea" id="RHEA:17989"/>
        <dbReference type="Rhea" id="RHEA-COMP:9863"/>
        <dbReference type="Rhea" id="RHEA-COMP:11604"/>
        <dbReference type="ChEBI" id="CHEBI:15378"/>
        <dbReference type="ChEBI" id="CHEBI:29999"/>
        <dbReference type="ChEBI" id="CHEBI:30616"/>
        <dbReference type="ChEBI" id="CHEBI:83421"/>
        <dbReference type="ChEBI" id="CHEBI:456216"/>
        <dbReference type="EC" id="2.7.11.1"/>
    </reaction>
</comment>
<dbReference type="GO" id="GO:0004674">
    <property type="term" value="F:protein serine/threonine kinase activity"/>
    <property type="evidence" value="ECO:0007669"/>
    <property type="project" value="UniProtKB-KW"/>
</dbReference>
<keyword evidence="4" id="KW-0808">Transferase</keyword>
<keyword evidence="12" id="KW-1185">Reference proteome</keyword>
<dbReference type="Pfam" id="PF00786">
    <property type="entry name" value="PBD"/>
    <property type="match status" value="1"/>
</dbReference>
<evidence type="ECO:0000256" key="4">
    <source>
        <dbReference type="ARBA" id="ARBA00022679"/>
    </source>
</evidence>
<evidence type="ECO:0000256" key="1">
    <source>
        <dbReference type="ARBA" id="ARBA00008874"/>
    </source>
</evidence>
<dbReference type="SMART" id="SM00285">
    <property type="entry name" value="PBD"/>
    <property type="match status" value="1"/>
</dbReference>
<dbReference type="Proteomes" id="UP000030755">
    <property type="component" value="Unassembled WGS sequence"/>
</dbReference>
<evidence type="ECO:0000256" key="9">
    <source>
        <dbReference type="ARBA" id="ARBA00048679"/>
    </source>
</evidence>
<dbReference type="STRING" id="988480.A0A075AZQ8"/>
<comment type="similarity">
    <text evidence="1">Belongs to the protein kinase superfamily. STE Ser/Thr protein kinase family. STE20 subfamily.</text>
</comment>
<accession>A0A075AZQ8</accession>
<evidence type="ECO:0000256" key="5">
    <source>
        <dbReference type="ARBA" id="ARBA00022741"/>
    </source>
</evidence>
<organism evidence="11 12">
    <name type="scientific">Rozella allomycis (strain CSF55)</name>
    <dbReference type="NCBI Taxonomy" id="988480"/>
    <lineage>
        <taxon>Eukaryota</taxon>
        <taxon>Fungi</taxon>
        <taxon>Fungi incertae sedis</taxon>
        <taxon>Cryptomycota</taxon>
        <taxon>Cryptomycota incertae sedis</taxon>
        <taxon>Rozella</taxon>
    </lineage>
</organism>
<keyword evidence="5" id="KW-0547">Nucleotide-binding</keyword>
<dbReference type="PROSITE" id="PS50108">
    <property type="entry name" value="CRIB"/>
    <property type="match status" value="1"/>
</dbReference>
<name>A0A075AZQ8_ROZAC</name>
<evidence type="ECO:0000313" key="11">
    <source>
        <dbReference type="EMBL" id="EPZ34172.1"/>
    </source>
</evidence>
<evidence type="ECO:0000256" key="8">
    <source>
        <dbReference type="ARBA" id="ARBA00047899"/>
    </source>
</evidence>
<reference evidence="11 12" key="1">
    <citation type="journal article" date="2013" name="Curr. Biol.">
        <title>Shared signatures of parasitism and phylogenomics unite Cryptomycota and microsporidia.</title>
        <authorList>
            <person name="James T.Y."/>
            <person name="Pelin A."/>
            <person name="Bonen L."/>
            <person name="Ahrendt S."/>
            <person name="Sain D."/>
            <person name="Corradi N."/>
            <person name="Stajich J.E."/>
        </authorList>
    </citation>
    <scope>NUCLEOTIDE SEQUENCE [LARGE SCALE GENOMIC DNA]</scope>
    <source>
        <strain evidence="11 12">CSF55</strain>
    </source>
</reference>
<dbReference type="InterPro" id="IPR000095">
    <property type="entry name" value="CRIB_dom"/>
</dbReference>
<evidence type="ECO:0000256" key="6">
    <source>
        <dbReference type="ARBA" id="ARBA00022777"/>
    </source>
</evidence>
<dbReference type="Gene3D" id="3.90.810.10">
    <property type="entry name" value="CRIB domain"/>
    <property type="match status" value="1"/>
</dbReference>
<dbReference type="InterPro" id="IPR036936">
    <property type="entry name" value="CRIB_dom_sf"/>
</dbReference>
<feature type="non-terminal residue" evidence="11">
    <location>
        <position position="170"/>
    </location>
</feature>
<dbReference type="GO" id="GO:0005524">
    <property type="term" value="F:ATP binding"/>
    <property type="evidence" value="ECO:0007669"/>
    <property type="project" value="UniProtKB-KW"/>
</dbReference>
<evidence type="ECO:0000313" key="12">
    <source>
        <dbReference type="Proteomes" id="UP000030755"/>
    </source>
</evidence>
<gene>
    <name evidence="11" type="ORF">O9G_005254</name>
</gene>
<dbReference type="InterPro" id="IPR033923">
    <property type="entry name" value="PAK_BD"/>
</dbReference>
<dbReference type="EMBL" id="KE560978">
    <property type="protein sequence ID" value="EPZ34172.1"/>
    <property type="molecule type" value="Genomic_DNA"/>
</dbReference>
<dbReference type="AlphaFoldDB" id="A0A075AZQ8"/>
<evidence type="ECO:0000256" key="3">
    <source>
        <dbReference type="ARBA" id="ARBA00022527"/>
    </source>
</evidence>
<evidence type="ECO:0000259" key="10">
    <source>
        <dbReference type="PROSITE" id="PS50108"/>
    </source>
</evidence>
<protein>
    <recommendedName>
        <fullName evidence="2">non-specific serine/threonine protein kinase</fullName>
        <ecNumber evidence="2">2.7.11.1</ecNumber>
    </recommendedName>
</protein>
<comment type="catalytic activity">
    <reaction evidence="8">
        <text>L-threonyl-[protein] + ATP = O-phospho-L-threonyl-[protein] + ADP + H(+)</text>
        <dbReference type="Rhea" id="RHEA:46608"/>
        <dbReference type="Rhea" id="RHEA-COMP:11060"/>
        <dbReference type="Rhea" id="RHEA-COMP:11605"/>
        <dbReference type="ChEBI" id="CHEBI:15378"/>
        <dbReference type="ChEBI" id="CHEBI:30013"/>
        <dbReference type="ChEBI" id="CHEBI:30616"/>
        <dbReference type="ChEBI" id="CHEBI:61977"/>
        <dbReference type="ChEBI" id="CHEBI:456216"/>
        <dbReference type="EC" id="2.7.11.1"/>
    </reaction>
</comment>
<keyword evidence="3" id="KW-0723">Serine/threonine-protein kinase</keyword>
<dbReference type="HOGENOM" id="CLU_1574504_0_0_1"/>
<evidence type="ECO:0000256" key="2">
    <source>
        <dbReference type="ARBA" id="ARBA00012513"/>
    </source>
</evidence>
<feature type="domain" description="CRIB" evidence="10">
    <location>
        <begin position="37"/>
        <end position="50"/>
    </location>
</feature>
<proteinExistence type="inferred from homology"/>
<sequence>MDVTGKNEGNGHNVFKSFFIKAGEIFGGNSDNRKLEISGPINFTHEVHVGFNPSTGDFEGLPEDWKTLLDHSGITLMERIHRPDAVIDVLKLYHEINRKNETYLCQIPEKKIEKKPIPPIPTNLPKEKPYFPPRPAHTLSAFSQVINESIKCQDLPKPSSPVLLPPSRKT</sequence>
<keyword evidence="6" id="KW-0418">Kinase</keyword>
<dbReference type="FunFam" id="3.90.810.10:FF:000005">
    <property type="entry name" value="Non-specific serine/threonine protein kinase"/>
    <property type="match status" value="1"/>
</dbReference>
<evidence type="ECO:0000256" key="7">
    <source>
        <dbReference type="ARBA" id="ARBA00022840"/>
    </source>
</evidence>